<sequence>APLHQQPLLSLLSGHGSPQTDVYCDSATHRVASDHWHSQRQRQRQQCNGSTVWFPASLKWERRRNRAVEENWQNPRNHLRGRSSAMPSGGGGRGIRTQRQPPPEKYRTETPTRLI</sequence>
<evidence type="ECO:0000313" key="2">
    <source>
        <dbReference type="EMBL" id="JAT48512.1"/>
    </source>
</evidence>
<proteinExistence type="predicted"/>
<dbReference type="AlphaFoldDB" id="A0A1D1Y1K2"/>
<reference evidence="2" key="1">
    <citation type="submission" date="2015-07" db="EMBL/GenBank/DDBJ databases">
        <title>Transcriptome Assembly of Anthurium amnicola.</title>
        <authorList>
            <person name="Suzuki J."/>
        </authorList>
    </citation>
    <scope>NUCLEOTIDE SEQUENCE</scope>
</reference>
<feature type="non-terminal residue" evidence="2">
    <location>
        <position position="1"/>
    </location>
</feature>
<protein>
    <submittedName>
        <fullName evidence="2">N-succinylglutamate 5-semialdehyde dehydrogenase</fullName>
    </submittedName>
</protein>
<feature type="compositionally biased region" description="Basic and acidic residues" evidence="1">
    <location>
        <begin position="102"/>
        <end position="115"/>
    </location>
</feature>
<feature type="region of interest" description="Disordered" evidence="1">
    <location>
        <begin position="67"/>
        <end position="115"/>
    </location>
</feature>
<name>A0A1D1Y1K2_9ARAE</name>
<evidence type="ECO:0000256" key="1">
    <source>
        <dbReference type="SAM" id="MobiDB-lite"/>
    </source>
</evidence>
<accession>A0A1D1Y1K2</accession>
<gene>
    <name evidence="2" type="primary">astD_1</name>
    <name evidence="2" type="ORF">g.104492</name>
</gene>
<organism evidence="2">
    <name type="scientific">Anthurium amnicola</name>
    <dbReference type="NCBI Taxonomy" id="1678845"/>
    <lineage>
        <taxon>Eukaryota</taxon>
        <taxon>Viridiplantae</taxon>
        <taxon>Streptophyta</taxon>
        <taxon>Embryophyta</taxon>
        <taxon>Tracheophyta</taxon>
        <taxon>Spermatophyta</taxon>
        <taxon>Magnoliopsida</taxon>
        <taxon>Liliopsida</taxon>
        <taxon>Araceae</taxon>
        <taxon>Pothoideae</taxon>
        <taxon>Potheae</taxon>
        <taxon>Anthurium</taxon>
    </lineage>
</organism>
<dbReference type="EMBL" id="GDJX01019424">
    <property type="protein sequence ID" value="JAT48512.1"/>
    <property type="molecule type" value="Transcribed_RNA"/>
</dbReference>